<organism evidence="2 3">
    <name type="scientific">Prorocentrum cordatum</name>
    <dbReference type="NCBI Taxonomy" id="2364126"/>
    <lineage>
        <taxon>Eukaryota</taxon>
        <taxon>Sar</taxon>
        <taxon>Alveolata</taxon>
        <taxon>Dinophyceae</taxon>
        <taxon>Prorocentrales</taxon>
        <taxon>Prorocentraceae</taxon>
        <taxon>Prorocentrum</taxon>
    </lineage>
</organism>
<comment type="caution">
    <text evidence="2">The sequence shown here is derived from an EMBL/GenBank/DDBJ whole genome shotgun (WGS) entry which is preliminary data.</text>
</comment>
<gene>
    <name evidence="2" type="ORF">PCOR1329_LOCUS24188</name>
</gene>
<dbReference type="InterPro" id="IPR021345">
    <property type="entry name" value="DUF2961"/>
</dbReference>
<evidence type="ECO:0000256" key="1">
    <source>
        <dbReference type="SAM" id="SignalP"/>
    </source>
</evidence>
<dbReference type="Pfam" id="PF11175">
    <property type="entry name" value="DUF2961"/>
    <property type="match status" value="1"/>
</dbReference>
<evidence type="ECO:0008006" key="4">
    <source>
        <dbReference type="Google" id="ProtNLM"/>
    </source>
</evidence>
<keyword evidence="3" id="KW-1185">Reference proteome</keyword>
<reference evidence="2" key="1">
    <citation type="submission" date="2023-10" db="EMBL/GenBank/DDBJ databases">
        <authorList>
            <person name="Chen Y."/>
            <person name="Shah S."/>
            <person name="Dougan E. K."/>
            <person name="Thang M."/>
            <person name="Chan C."/>
        </authorList>
    </citation>
    <scope>NUCLEOTIDE SEQUENCE [LARGE SCALE GENOMIC DNA]</scope>
</reference>
<proteinExistence type="predicted"/>
<evidence type="ECO:0000313" key="3">
    <source>
        <dbReference type="Proteomes" id="UP001189429"/>
    </source>
</evidence>
<dbReference type="Proteomes" id="UP001189429">
    <property type="component" value="Unassembled WGS sequence"/>
</dbReference>
<dbReference type="EMBL" id="CAUYUJ010008293">
    <property type="protein sequence ID" value="CAK0823498.1"/>
    <property type="molecule type" value="Genomic_DNA"/>
</dbReference>
<keyword evidence="1" id="KW-0732">Signal</keyword>
<evidence type="ECO:0000313" key="2">
    <source>
        <dbReference type="EMBL" id="CAK0823498.1"/>
    </source>
</evidence>
<accession>A0ABN9RVW7</accession>
<sequence>MSLALLASLASLAASVAATRVPAVIGTSVSQAALTLTETEMFSHTVSEEGEWAYMNHFWAAGSPAVDRAIFRYYVDGEVNASVVFSPALACGVGWGDQTAPWGNRWMGKAANSTGWFHNIPVPFYKSIRITYQMALEDAGVAKAPGAGPRGGAVEQVGSRVWAIVRGSEGLPLHLGELEVPLRAGGVRLELQRRSAQLAPLDFYSVASAPAGQSGTVFLTSLFVRGTGSVKFMEGCWRMRSPPAQAWPGTLLASGMEDYYDSAFYFDGGGFHLPDTGATHLPGPTGSRDFTFSGYRFHEVDPLVFRDGIDVQWRNGDVTDPATGLKCTLQSGGVVAGPPDLVLGPSAVSSYAWVYTWPPGGAFLRRPSTVDPFLRARRGS</sequence>
<feature type="signal peptide" evidence="1">
    <location>
        <begin position="1"/>
        <end position="18"/>
    </location>
</feature>
<name>A0ABN9RVW7_9DINO</name>
<protein>
    <recommendedName>
        <fullName evidence="4">Beta-galactosidase</fullName>
    </recommendedName>
</protein>
<feature type="chain" id="PRO_5045514926" description="Beta-galactosidase" evidence="1">
    <location>
        <begin position="19"/>
        <end position="380"/>
    </location>
</feature>
<dbReference type="Gene3D" id="2.60.120.1390">
    <property type="match status" value="2"/>
</dbReference>